<keyword evidence="2" id="KW-1185">Reference proteome</keyword>
<name>A0ACC2EKH5_DIPCM</name>
<gene>
    <name evidence="1" type="ORF">O6H91_02G123100</name>
</gene>
<sequence>MVGGKSNGKKGGFKGLRGVKLVHHRRSTDTGSQDLEGQPCPILDVIFVSMLLDNAAETRDVGMKWENMNLRSMWEQRPGWLRGYSFLNTGDRSMLETLVNVVTSLPFIVVGLQVPRKKLITRLYADSVIGVGLVSSAYHSSRGEARKLFRWGDYAMIATASLCLSRALHAKTSNTVFMASAMLIPFHPLIVTAIHTGLMEATFAQRAFLEPQLRNTYALHTISSMAGGALFLADDLYPNIPYIHAAWHLVSALGVSTYGSLLH</sequence>
<evidence type="ECO:0000313" key="2">
    <source>
        <dbReference type="Proteomes" id="UP001162992"/>
    </source>
</evidence>
<proteinExistence type="predicted"/>
<accession>A0ACC2EKH5</accession>
<organism evidence="1 2">
    <name type="scientific">Diphasiastrum complanatum</name>
    <name type="common">Issler's clubmoss</name>
    <name type="synonym">Lycopodium complanatum</name>
    <dbReference type="NCBI Taxonomy" id="34168"/>
    <lineage>
        <taxon>Eukaryota</taxon>
        <taxon>Viridiplantae</taxon>
        <taxon>Streptophyta</taxon>
        <taxon>Embryophyta</taxon>
        <taxon>Tracheophyta</taxon>
        <taxon>Lycopodiopsida</taxon>
        <taxon>Lycopodiales</taxon>
        <taxon>Lycopodiaceae</taxon>
        <taxon>Lycopodioideae</taxon>
        <taxon>Diphasiastrum</taxon>
    </lineage>
</organism>
<reference evidence="2" key="1">
    <citation type="journal article" date="2024" name="Proc. Natl. Acad. Sci. U.S.A.">
        <title>Extraordinary preservation of gene collinearity over three hundred million years revealed in homosporous lycophytes.</title>
        <authorList>
            <person name="Li C."/>
            <person name="Wickell D."/>
            <person name="Kuo L.Y."/>
            <person name="Chen X."/>
            <person name="Nie B."/>
            <person name="Liao X."/>
            <person name="Peng D."/>
            <person name="Ji J."/>
            <person name="Jenkins J."/>
            <person name="Williams M."/>
            <person name="Shu S."/>
            <person name="Plott C."/>
            <person name="Barry K."/>
            <person name="Rajasekar S."/>
            <person name="Grimwood J."/>
            <person name="Han X."/>
            <person name="Sun S."/>
            <person name="Hou Z."/>
            <person name="He W."/>
            <person name="Dai G."/>
            <person name="Sun C."/>
            <person name="Schmutz J."/>
            <person name="Leebens-Mack J.H."/>
            <person name="Li F.W."/>
            <person name="Wang L."/>
        </authorList>
    </citation>
    <scope>NUCLEOTIDE SEQUENCE [LARGE SCALE GENOMIC DNA]</scope>
    <source>
        <strain evidence="2">cv. PW_Plant_1</strain>
    </source>
</reference>
<dbReference type="Proteomes" id="UP001162992">
    <property type="component" value="Chromosome 2"/>
</dbReference>
<dbReference type="EMBL" id="CM055093">
    <property type="protein sequence ID" value="KAJ7566882.1"/>
    <property type="molecule type" value="Genomic_DNA"/>
</dbReference>
<protein>
    <submittedName>
        <fullName evidence="1">Uncharacterized protein</fullName>
    </submittedName>
</protein>
<evidence type="ECO:0000313" key="1">
    <source>
        <dbReference type="EMBL" id="KAJ7566882.1"/>
    </source>
</evidence>
<comment type="caution">
    <text evidence="1">The sequence shown here is derived from an EMBL/GenBank/DDBJ whole genome shotgun (WGS) entry which is preliminary data.</text>
</comment>